<evidence type="ECO:0000259" key="1">
    <source>
        <dbReference type="Pfam" id="PF13449"/>
    </source>
</evidence>
<dbReference type="InterPro" id="IPR027372">
    <property type="entry name" value="Phytase-like_dom"/>
</dbReference>
<sequence length="359" mass="39551">MHDFPRTALPLRGRCPAGQREVRRNVALAGWLLAALICLLPTAPAHADPVPVERMDVTSRPIGRFHIGRDQKQFGPLEFVGGLEMTARGADFGAMSAFRFLKPGSDFIGVADTGFWFFGTIARDAQGRPAGVENFRMVPMVDEAGQPIGRKWEVDAEGLDVEGNVATVGFERNHRIAQFRIEPGDMRAPVRQLDFLVPKNELRQNRAFETVTRAPADGPHRGGLVVVSEKSLDKAGNIFAAIIEGPDKGIFTVKRSGDFDITDGAFLPDGDLLLLERSYRMADGVKMRLRRIAGASIARGKVADGPVLLEADMAYQIDNMEGMDVWQRADGATMVSVISDDNHSILQRNLYLEFRLHND</sequence>
<accession>A0A2P7RJW9</accession>
<dbReference type="EMBL" id="PXYK01000050">
    <property type="protein sequence ID" value="PSJ50513.1"/>
    <property type="molecule type" value="Genomic_DNA"/>
</dbReference>
<evidence type="ECO:0000313" key="3">
    <source>
        <dbReference type="Proteomes" id="UP000241229"/>
    </source>
</evidence>
<dbReference type="Proteomes" id="UP000241229">
    <property type="component" value="Unassembled WGS sequence"/>
</dbReference>
<name>A0A2P7RJW9_9HYPH</name>
<dbReference type="InterPro" id="IPR014567">
    <property type="entry name" value="UCP031900"/>
</dbReference>
<organism evidence="2 3">
    <name type="scientific">Kumtagia ephedrae</name>
    <dbReference type="NCBI Taxonomy" id="2116701"/>
    <lineage>
        <taxon>Bacteria</taxon>
        <taxon>Pseudomonadati</taxon>
        <taxon>Pseudomonadota</taxon>
        <taxon>Alphaproteobacteria</taxon>
        <taxon>Hyphomicrobiales</taxon>
        <taxon>Phyllobacteriaceae</taxon>
        <taxon>Kumtagia</taxon>
    </lineage>
</organism>
<comment type="caution">
    <text evidence="2">The sequence shown here is derived from an EMBL/GenBank/DDBJ whole genome shotgun (WGS) entry which is preliminary data.</text>
</comment>
<keyword evidence="3" id="KW-1185">Reference proteome</keyword>
<dbReference type="OrthoDB" id="9798693at2"/>
<evidence type="ECO:0000313" key="2">
    <source>
        <dbReference type="EMBL" id="PSJ50513.1"/>
    </source>
</evidence>
<dbReference type="Pfam" id="PF13449">
    <property type="entry name" value="Phytase-like"/>
    <property type="match status" value="1"/>
</dbReference>
<proteinExistence type="predicted"/>
<reference evidence="2 3" key="1">
    <citation type="submission" date="2018-03" db="EMBL/GenBank/DDBJ databases">
        <title>The draft genome of Mesorhizobium sp. 6GN-30.</title>
        <authorList>
            <person name="Liu L."/>
            <person name="Li L."/>
            <person name="Wang T."/>
            <person name="Zhang X."/>
            <person name="Liang L."/>
        </authorList>
    </citation>
    <scope>NUCLEOTIDE SEQUENCE [LARGE SCALE GENOMIC DNA]</scope>
    <source>
        <strain evidence="2 3">6GN30</strain>
    </source>
</reference>
<feature type="domain" description="Phytase-like" evidence="1">
    <location>
        <begin position="91"/>
        <end position="343"/>
    </location>
</feature>
<gene>
    <name evidence="2" type="ORF">C7I84_28560</name>
</gene>
<dbReference type="PIRSF" id="PIRSF031900">
    <property type="entry name" value="UCP031900"/>
    <property type="match status" value="1"/>
</dbReference>
<dbReference type="AlphaFoldDB" id="A0A2P7RJW9"/>
<protein>
    <recommendedName>
        <fullName evidence="1">Phytase-like domain-containing protein</fullName>
    </recommendedName>
</protein>